<evidence type="ECO:0000313" key="1">
    <source>
        <dbReference type="EMBL" id="SEP75564.1"/>
    </source>
</evidence>
<name>A0A1H9AFP9_9HYPH</name>
<dbReference type="STRING" id="1855383.SAMN05216548_101417"/>
<evidence type="ECO:0008006" key="3">
    <source>
        <dbReference type="Google" id="ProtNLM"/>
    </source>
</evidence>
<dbReference type="OrthoDB" id="880456at2"/>
<dbReference type="InterPro" id="IPR023393">
    <property type="entry name" value="START-like_dom_sf"/>
</dbReference>
<dbReference type="RefSeq" id="WP_092494910.1">
    <property type="nucleotide sequence ID" value="NZ_FOFG01000001.1"/>
</dbReference>
<evidence type="ECO:0000313" key="2">
    <source>
        <dbReference type="Proteomes" id="UP000199647"/>
    </source>
</evidence>
<dbReference type="SUPFAM" id="SSF55961">
    <property type="entry name" value="Bet v1-like"/>
    <property type="match status" value="1"/>
</dbReference>
<proteinExistence type="predicted"/>
<dbReference type="Proteomes" id="UP000199647">
    <property type="component" value="Unassembled WGS sequence"/>
</dbReference>
<accession>A0A1H9AFP9</accession>
<dbReference type="Gene3D" id="3.30.530.20">
    <property type="match status" value="1"/>
</dbReference>
<protein>
    <recommendedName>
        <fullName evidence="3">Polyketide cyclase</fullName>
    </recommendedName>
</protein>
<dbReference type="AlphaFoldDB" id="A0A1H9AFP9"/>
<gene>
    <name evidence="1" type="ORF">SAMN05216548_101417</name>
</gene>
<organism evidence="1 2">
    <name type="scientific">Faunimonas pinastri</name>
    <dbReference type="NCBI Taxonomy" id="1855383"/>
    <lineage>
        <taxon>Bacteria</taxon>
        <taxon>Pseudomonadati</taxon>
        <taxon>Pseudomonadota</taxon>
        <taxon>Alphaproteobacteria</taxon>
        <taxon>Hyphomicrobiales</taxon>
        <taxon>Afifellaceae</taxon>
        <taxon>Faunimonas</taxon>
    </lineage>
</organism>
<reference evidence="1 2" key="1">
    <citation type="submission" date="2016-10" db="EMBL/GenBank/DDBJ databases">
        <authorList>
            <person name="de Groot N.N."/>
        </authorList>
    </citation>
    <scope>NUCLEOTIDE SEQUENCE [LARGE SCALE GENOMIC DNA]</scope>
    <source>
        <strain evidence="1 2">A52C2</strain>
    </source>
</reference>
<sequence>MDEARTIGVFIARNWRDVYDMAWRPEFFPRWASGLSEAGLRPDGDGWTAQGPEGPVRIRFSPHNAFGIMDHWVDIGAGRIVYVPLRIVENGSGAQAMLTLLRQPGMSDAKFSEDAGWVERDLRALKALAEG</sequence>
<keyword evidence="2" id="KW-1185">Reference proteome</keyword>
<dbReference type="EMBL" id="FOFG01000001">
    <property type="protein sequence ID" value="SEP75564.1"/>
    <property type="molecule type" value="Genomic_DNA"/>
</dbReference>